<feature type="domain" description="O-acyltransferase WSD1-like N-terminal" evidence="8">
    <location>
        <begin position="11"/>
        <end position="277"/>
    </location>
</feature>
<accession>A0A6J6KFR5</accession>
<feature type="region of interest" description="Disordered" evidence="7">
    <location>
        <begin position="456"/>
        <end position="488"/>
    </location>
</feature>
<keyword evidence="4" id="KW-0808">Transferase</keyword>
<protein>
    <recommendedName>
        <fullName evidence="3">diacylglycerol O-acyltransferase</fullName>
        <ecNumber evidence="3">2.3.1.20</ecNumber>
    </recommendedName>
</protein>
<evidence type="ECO:0000313" key="10">
    <source>
        <dbReference type="EMBL" id="CAB4648581.1"/>
    </source>
</evidence>
<sequence length="488" mass="52961">MADHEKRMSDTESLMWRLEKDPHLASTFANITILDRPPNIDLMYARMERTALLFPRLRRRVLPAPGNLGNPTWVDDPSFDIRYHVRQISLSEPGDMRQLLDLVTLLVADPFDRSRPLWHFIVVNGLSGGRSALVQKLHHTVTDGQGGVELSMHYLDLQRDPGPLPALDPAIVNAATDISSPDATEALRGAMTDSLRLPLSVLRQVRDVLADPSLIGTIGSSTSATIKGLIAQLNETDAARSPLWTSRSLRRRLETTRISYHDMRGAAKALNGTLNTAFVTAAAHAAGKYHQQLGAPVESLRASMAISTRTEDSGTNAFTLARMLVPTSEMPLPERFAAVNEILAAAREGSTSGSLEAIATVSTVIPTSVVTRLARAQAETVDFATSNVRGAGVPLYVAGAKLLENYPVGPLGGVAFNVTLMSYMGSLDVGINIDEAAVESPALLRDSLVESLREMSSYAPTRTDDTASPLTGDAADQPTKRRWWQRSR</sequence>
<proteinExistence type="predicted"/>
<evidence type="ECO:0000256" key="7">
    <source>
        <dbReference type="SAM" id="MobiDB-lite"/>
    </source>
</evidence>
<name>A0A6J6KFR5_9ZZZZ</name>
<evidence type="ECO:0000259" key="8">
    <source>
        <dbReference type="Pfam" id="PF03007"/>
    </source>
</evidence>
<comment type="pathway">
    <text evidence="2">Lipid metabolism.</text>
</comment>
<reference evidence="10" key="1">
    <citation type="submission" date="2020-05" db="EMBL/GenBank/DDBJ databases">
        <authorList>
            <person name="Chiriac C."/>
            <person name="Salcher M."/>
            <person name="Ghai R."/>
            <person name="Kavagutti S V."/>
        </authorList>
    </citation>
    <scope>NUCLEOTIDE SEQUENCE</scope>
</reference>
<evidence type="ECO:0000256" key="1">
    <source>
        <dbReference type="ARBA" id="ARBA00004771"/>
    </source>
</evidence>
<evidence type="ECO:0000256" key="6">
    <source>
        <dbReference type="ARBA" id="ARBA00048109"/>
    </source>
</evidence>
<dbReference type="GO" id="GO:0005886">
    <property type="term" value="C:plasma membrane"/>
    <property type="evidence" value="ECO:0007669"/>
    <property type="project" value="TreeGrafter"/>
</dbReference>
<comment type="pathway">
    <text evidence="1">Glycerolipid metabolism; triacylglycerol biosynthesis.</text>
</comment>
<dbReference type="GO" id="GO:0051701">
    <property type="term" value="P:biological process involved in interaction with host"/>
    <property type="evidence" value="ECO:0007669"/>
    <property type="project" value="TreeGrafter"/>
</dbReference>
<dbReference type="GO" id="GO:0071731">
    <property type="term" value="P:response to nitric oxide"/>
    <property type="evidence" value="ECO:0007669"/>
    <property type="project" value="TreeGrafter"/>
</dbReference>
<dbReference type="Pfam" id="PF03007">
    <property type="entry name" value="WS_DGAT_cat"/>
    <property type="match status" value="1"/>
</dbReference>
<dbReference type="GO" id="GO:0019432">
    <property type="term" value="P:triglyceride biosynthetic process"/>
    <property type="evidence" value="ECO:0007669"/>
    <property type="project" value="UniProtKB-UniPathway"/>
</dbReference>
<comment type="catalytic activity">
    <reaction evidence="6">
        <text>an acyl-CoA + a 1,2-diacyl-sn-glycerol = a triacyl-sn-glycerol + CoA</text>
        <dbReference type="Rhea" id="RHEA:10868"/>
        <dbReference type="ChEBI" id="CHEBI:17815"/>
        <dbReference type="ChEBI" id="CHEBI:57287"/>
        <dbReference type="ChEBI" id="CHEBI:58342"/>
        <dbReference type="ChEBI" id="CHEBI:64615"/>
        <dbReference type="EC" id="2.3.1.20"/>
    </reaction>
</comment>
<evidence type="ECO:0000256" key="5">
    <source>
        <dbReference type="ARBA" id="ARBA00023315"/>
    </source>
</evidence>
<dbReference type="PANTHER" id="PTHR31650">
    <property type="entry name" value="O-ACYLTRANSFERASE (WSD1-LIKE) FAMILY PROTEIN"/>
    <property type="match status" value="1"/>
</dbReference>
<dbReference type="InterPro" id="IPR004255">
    <property type="entry name" value="O-acyltransferase_WSD1_N"/>
</dbReference>
<dbReference type="PANTHER" id="PTHR31650:SF1">
    <property type="entry name" value="WAX ESTER SYNTHASE_DIACYLGLYCEROL ACYLTRANSFERASE 4-RELATED"/>
    <property type="match status" value="1"/>
</dbReference>
<dbReference type="Pfam" id="PF06974">
    <property type="entry name" value="WS_DGAT_C"/>
    <property type="match status" value="1"/>
</dbReference>
<evidence type="ECO:0000256" key="3">
    <source>
        <dbReference type="ARBA" id="ARBA00013244"/>
    </source>
</evidence>
<feature type="domain" description="O-acyltransferase WSD1 C-terminal" evidence="9">
    <location>
        <begin position="316"/>
        <end position="455"/>
    </location>
</feature>
<evidence type="ECO:0000256" key="2">
    <source>
        <dbReference type="ARBA" id="ARBA00005189"/>
    </source>
</evidence>
<dbReference type="GO" id="GO:0001666">
    <property type="term" value="P:response to hypoxia"/>
    <property type="evidence" value="ECO:0007669"/>
    <property type="project" value="TreeGrafter"/>
</dbReference>
<dbReference type="EC" id="2.3.1.20" evidence="3"/>
<organism evidence="10">
    <name type="scientific">freshwater metagenome</name>
    <dbReference type="NCBI Taxonomy" id="449393"/>
    <lineage>
        <taxon>unclassified sequences</taxon>
        <taxon>metagenomes</taxon>
        <taxon>ecological metagenomes</taxon>
    </lineage>
</organism>
<dbReference type="GO" id="GO:0004144">
    <property type="term" value="F:diacylglycerol O-acyltransferase activity"/>
    <property type="evidence" value="ECO:0007669"/>
    <property type="project" value="UniProtKB-EC"/>
</dbReference>
<dbReference type="AlphaFoldDB" id="A0A6J6KFR5"/>
<dbReference type="UniPathway" id="UPA00282"/>
<gene>
    <name evidence="10" type="ORF">UFOPK2214_00423</name>
</gene>
<dbReference type="EMBL" id="CAEZWJ010000008">
    <property type="protein sequence ID" value="CAB4648581.1"/>
    <property type="molecule type" value="Genomic_DNA"/>
</dbReference>
<evidence type="ECO:0000256" key="4">
    <source>
        <dbReference type="ARBA" id="ARBA00022679"/>
    </source>
</evidence>
<dbReference type="SUPFAM" id="SSF52777">
    <property type="entry name" value="CoA-dependent acyltransferases"/>
    <property type="match status" value="1"/>
</dbReference>
<evidence type="ECO:0000259" key="9">
    <source>
        <dbReference type="Pfam" id="PF06974"/>
    </source>
</evidence>
<dbReference type="InterPro" id="IPR009721">
    <property type="entry name" value="O-acyltransferase_WSD1_C"/>
</dbReference>
<keyword evidence="5" id="KW-0012">Acyltransferase</keyword>
<dbReference type="InterPro" id="IPR045034">
    <property type="entry name" value="O-acyltransferase_WSD1-like"/>
</dbReference>